<dbReference type="EMBL" id="ARZY01000016">
    <property type="protein sequence ID" value="EWH10055.1"/>
    <property type="molecule type" value="Genomic_DNA"/>
</dbReference>
<evidence type="ECO:0000256" key="3">
    <source>
        <dbReference type="ARBA" id="ARBA00022801"/>
    </source>
</evidence>
<dbReference type="InterPro" id="IPR008248">
    <property type="entry name" value="CheB-like"/>
</dbReference>
<comment type="function">
    <text evidence="5">Involved in chemotaxis. Part of a chemotaxis signal transduction system that modulates chemotaxis in response to various stimuli. Catalyzes the demethylation of specific methylglutamate residues introduced into the chemoreceptors (methyl-accepting chemotaxis proteins or MCP) by CheR. Also mediates the irreversible deamidation of specific glutamine residues to glutamic acid.</text>
</comment>
<dbReference type="EC" id="3.1.1.61" evidence="5"/>
<protein>
    <recommendedName>
        <fullName evidence="5">Protein-glutamate methylesterase/protein-glutamine glutaminase</fullName>
        <ecNumber evidence="5">3.1.1.61</ecNumber>
        <ecNumber evidence="5">3.5.1.44</ecNumber>
    </recommendedName>
</protein>
<dbReference type="InterPro" id="IPR011006">
    <property type="entry name" value="CheY-like_superfamily"/>
</dbReference>
<dbReference type="Pfam" id="PF01339">
    <property type="entry name" value="CheB_methylest"/>
    <property type="match status" value="1"/>
</dbReference>
<dbReference type="Proteomes" id="UP000019276">
    <property type="component" value="Unassembled WGS sequence"/>
</dbReference>
<dbReference type="SMART" id="SM00448">
    <property type="entry name" value="REC"/>
    <property type="match status" value="1"/>
</dbReference>
<accession>W7QXP0</accession>
<dbReference type="GO" id="GO:0006935">
    <property type="term" value="P:chemotaxis"/>
    <property type="evidence" value="ECO:0007669"/>
    <property type="project" value="UniProtKB-UniRule"/>
</dbReference>
<dbReference type="GO" id="GO:0000156">
    <property type="term" value="F:phosphorelay response regulator activity"/>
    <property type="evidence" value="ECO:0007669"/>
    <property type="project" value="InterPro"/>
</dbReference>
<feature type="active site" evidence="5 6">
    <location>
        <position position="297"/>
    </location>
</feature>
<dbReference type="SUPFAM" id="SSF52738">
    <property type="entry name" value="Methylesterase CheB, C-terminal domain"/>
    <property type="match status" value="1"/>
</dbReference>
<dbReference type="NCBIfam" id="NF009206">
    <property type="entry name" value="PRK12555.1"/>
    <property type="match status" value="1"/>
</dbReference>
<evidence type="ECO:0000313" key="10">
    <source>
        <dbReference type="EMBL" id="EWH10055.1"/>
    </source>
</evidence>
<evidence type="ECO:0000259" key="8">
    <source>
        <dbReference type="PROSITE" id="PS50110"/>
    </source>
</evidence>
<dbReference type="Pfam" id="PF00072">
    <property type="entry name" value="Response_reg"/>
    <property type="match status" value="1"/>
</dbReference>
<dbReference type="CDD" id="cd16432">
    <property type="entry name" value="CheB_Rec"/>
    <property type="match status" value="1"/>
</dbReference>
<evidence type="ECO:0000256" key="4">
    <source>
        <dbReference type="ARBA" id="ARBA00048267"/>
    </source>
</evidence>
<keyword evidence="2 5" id="KW-0145">Chemotaxis</keyword>
<reference evidence="10 11" key="1">
    <citation type="journal article" date="2014" name="Genome Announc.">
        <title>Draft Genome Sequence of the Agar-Degrading Bacterium Catenovulum sp. Strain DS-2, Isolated from Intestines of Haliotis diversicolor.</title>
        <authorList>
            <person name="Shan D."/>
            <person name="Li X."/>
            <person name="Gu Z."/>
            <person name="Wei G."/>
            <person name="Gao Z."/>
            <person name="Shao Z."/>
        </authorList>
    </citation>
    <scope>NUCLEOTIDE SEQUENCE [LARGE SCALE GENOMIC DNA]</scope>
    <source>
        <strain evidence="10 11">DS-2</strain>
    </source>
</reference>
<dbReference type="GO" id="GO:0005737">
    <property type="term" value="C:cytoplasm"/>
    <property type="evidence" value="ECO:0007669"/>
    <property type="project" value="UniProtKB-SubCell"/>
</dbReference>
<dbReference type="InterPro" id="IPR001789">
    <property type="entry name" value="Sig_transdc_resp-reg_receiver"/>
</dbReference>
<evidence type="ECO:0000256" key="1">
    <source>
        <dbReference type="ARBA" id="ARBA00022490"/>
    </source>
</evidence>
<proteinExistence type="inferred from homology"/>
<dbReference type="PROSITE" id="PS50122">
    <property type="entry name" value="CHEB"/>
    <property type="match status" value="1"/>
</dbReference>
<dbReference type="STRING" id="1328313.DS2_09692"/>
<dbReference type="InterPro" id="IPR035909">
    <property type="entry name" value="CheB_C"/>
</dbReference>
<gene>
    <name evidence="5" type="primary">cheB</name>
    <name evidence="10" type="ORF">DS2_09692</name>
</gene>
<evidence type="ECO:0000256" key="6">
    <source>
        <dbReference type="PROSITE-ProRule" id="PRU00050"/>
    </source>
</evidence>
<comment type="subcellular location">
    <subcellularLocation>
        <location evidence="5">Cytoplasm</location>
    </subcellularLocation>
</comment>
<comment type="PTM">
    <text evidence="5">Phosphorylated by CheA. Phosphorylation of the N-terminal regulatory domain activates the methylesterase activity.</text>
</comment>
<comment type="catalytic activity">
    <reaction evidence="5">
        <text>L-glutaminyl-[protein] + H2O = L-glutamyl-[protein] + NH4(+)</text>
        <dbReference type="Rhea" id="RHEA:16441"/>
        <dbReference type="Rhea" id="RHEA-COMP:10207"/>
        <dbReference type="Rhea" id="RHEA-COMP:10208"/>
        <dbReference type="ChEBI" id="CHEBI:15377"/>
        <dbReference type="ChEBI" id="CHEBI:28938"/>
        <dbReference type="ChEBI" id="CHEBI:29973"/>
        <dbReference type="ChEBI" id="CHEBI:30011"/>
        <dbReference type="EC" id="3.5.1.44"/>
    </reaction>
</comment>
<dbReference type="PROSITE" id="PS50110">
    <property type="entry name" value="RESPONSE_REGULATORY"/>
    <property type="match status" value="1"/>
</dbReference>
<dbReference type="PANTHER" id="PTHR42872">
    <property type="entry name" value="PROTEIN-GLUTAMATE METHYLESTERASE/PROTEIN-GLUTAMINE GLUTAMINASE"/>
    <property type="match status" value="1"/>
</dbReference>
<dbReference type="NCBIfam" id="NF001965">
    <property type="entry name" value="PRK00742.1"/>
    <property type="match status" value="1"/>
</dbReference>
<feature type="domain" description="Response regulatory" evidence="8">
    <location>
        <begin position="8"/>
        <end position="125"/>
    </location>
</feature>
<dbReference type="Gene3D" id="3.40.50.180">
    <property type="entry name" value="Methylesterase CheB, C-terminal domain"/>
    <property type="match status" value="1"/>
</dbReference>
<dbReference type="RefSeq" id="WP_035014548.1">
    <property type="nucleotide sequence ID" value="NZ_ARZY01000016.1"/>
</dbReference>
<dbReference type="GO" id="GO:0008984">
    <property type="term" value="F:protein-glutamate methylesterase activity"/>
    <property type="evidence" value="ECO:0007669"/>
    <property type="project" value="UniProtKB-UniRule"/>
</dbReference>
<evidence type="ECO:0000259" key="9">
    <source>
        <dbReference type="PROSITE" id="PS50122"/>
    </source>
</evidence>
<keyword evidence="3 5" id="KW-0378">Hydrolase</keyword>
<keyword evidence="5 7" id="KW-0597">Phosphoprotein</keyword>
<evidence type="ECO:0000256" key="7">
    <source>
        <dbReference type="PROSITE-ProRule" id="PRU00169"/>
    </source>
</evidence>
<comment type="catalytic activity">
    <reaction evidence="4 5">
        <text>[protein]-L-glutamate 5-O-methyl ester + H2O = L-glutamyl-[protein] + methanol + H(+)</text>
        <dbReference type="Rhea" id="RHEA:23236"/>
        <dbReference type="Rhea" id="RHEA-COMP:10208"/>
        <dbReference type="Rhea" id="RHEA-COMP:10311"/>
        <dbReference type="ChEBI" id="CHEBI:15377"/>
        <dbReference type="ChEBI" id="CHEBI:15378"/>
        <dbReference type="ChEBI" id="CHEBI:17790"/>
        <dbReference type="ChEBI" id="CHEBI:29973"/>
        <dbReference type="ChEBI" id="CHEBI:82795"/>
        <dbReference type="EC" id="3.1.1.61"/>
    </reaction>
</comment>
<feature type="active site" evidence="5 6">
    <location>
        <position position="201"/>
    </location>
</feature>
<dbReference type="PIRSF" id="PIRSF000876">
    <property type="entry name" value="RR_chemtxs_CheB"/>
    <property type="match status" value="1"/>
</dbReference>
<dbReference type="Gene3D" id="3.40.50.2300">
    <property type="match status" value="1"/>
</dbReference>
<evidence type="ECO:0000256" key="5">
    <source>
        <dbReference type="HAMAP-Rule" id="MF_00099"/>
    </source>
</evidence>
<dbReference type="HAMAP" id="MF_00099">
    <property type="entry name" value="CheB_chemtxs"/>
    <property type="match status" value="1"/>
</dbReference>
<dbReference type="eggNOG" id="COG2201">
    <property type="taxonomic scope" value="Bacteria"/>
</dbReference>
<feature type="domain" description="CheB-type methylesterase" evidence="9">
    <location>
        <begin position="166"/>
        <end position="355"/>
    </location>
</feature>
<evidence type="ECO:0000313" key="11">
    <source>
        <dbReference type="Proteomes" id="UP000019276"/>
    </source>
</evidence>
<dbReference type="OrthoDB" id="9793421at2"/>
<dbReference type="SUPFAM" id="SSF52172">
    <property type="entry name" value="CheY-like"/>
    <property type="match status" value="1"/>
</dbReference>
<keyword evidence="11" id="KW-1185">Reference proteome</keyword>
<comment type="caution">
    <text evidence="10">The sequence shown here is derived from an EMBL/GenBank/DDBJ whole genome shotgun (WGS) entry which is preliminary data.</text>
</comment>
<evidence type="ECO:0000256" key="2">
    <source>
        <dbReference type="ARBA" id="ARBA00022500"/>
    </source>
</evidence>
<dbReference type="InterPro" id="IPR000673">
    <property type="entry name" value="Sig_transdc_resp-reg_Me-estase"/>
</dbReference>
<dbReference type="CDD" id="cd17541">
    <property type="entry name" value="REC_CheB-like"/>
    <property type="match status" value="1"/>
</dbReference>
<dbReference type="GO" id="GO:0050568">
    <property type="term" value="F:protein-glutamine glutaminase activity"/>
    <property type="evidence" value="ECO:0007669"/>
    <property type="project" value="UniProtKB-UniRule"/>
</dbReference>
<dbReference type="PANTHER" id="PTHR42872:SF6">
    <property type="entry name" value="PROTEIN-GLUTAMATE METHYLESTERASE_PROTEIN-GLUTAMINE GLUTAMINASE"/>
    <property type="match status" value="1"/>
</dbReference>
<name>W7QXP0_9ALTE</name>
<sequence length="358" mass="39150">MVVVRKFRVLIVDDSELMRQLLTQILRSHDELEVVGAAEDPYQAREKVKQLNPDVLTLDIEMPKMNGIAFLRNLMRLRPMPVVMISTLTEKGAPASLTALELGALDYIAKPATTELAKLTQFGQEVCQKVVHAAKSKETMLRLIASNKQQATAPKQSNQTSYLFKPGYIIAIGASTGGTEAIKRVVCDLPANMPPIVITQHMPAMFATSFAHRLDAMSHMKVYEAKDQQKITSGCIYLAPGDKHMLVEKRAGDYYCCLDDSEPVNRHKPSVEVLFNSIAQLGSKKALGVMLTGMGADGAQAMLNMRMAGQMTLAQDEKTSVVWGMPGAAYKVGATDNLLPLQKIGPALIKLLSRPVAK</sequence>
<feature type="modified residue" description="4-aspartylphosphate" evidence="5 7">
    <location>
        <position position="59"/>
    </location>
</feature>
<comment type="similarity">
    <text evidence="5">Belongs to the CheB family.</text>
</comment>
<comment type="domain">
    <text evidence="5">Contains a C-terminal catalytic domain, and an N-terminal region which modulates catalytic activity.</text>
</comment>
<organism evidence="10 11">
    <name type="scientific">Catenovulum agarivorans DS-2</name>
    <dbReference type="NCBI Taxonomy" id="1328313"/>
    <lineage>
        <taxon>Bacteria</taxon>
        <taxon>Pseudomonadati</taxon>
        <taxon>Pseudomonadota</taxon>
        <taxon>Gammaproteobacteria</taxon>
        <taxon>Alteromonadales</taxon>
        <taxon>Alteromonadaceae</taxon>
        <taxon>Catenovulum</taxon>
    </lineage>
</organism>
<dbReference type="AlphaFoldDB" id="W7QXP0"/>
<keyword evidence="1 5" id="KW-0963">Cytoplasm</keyword>
<dbReference type="PATRIC" id="fig|1328313.3.peg.1983"/>
<feature type="active site" evidence="5 6">
    <location>
        <position position="175"/>
    </location>
</feature>
<dbReference type="EC" id="3.5.1.44" evidence="5"/>